<comment type="caution">
    <text evidence="1">The sequence shown here is derived from an EMBL/GenBank/DDBJ whole genome shotgun (WGS) entry which is preliminary data.</text>
</comment>
<name>A0ABS9U7A2_9MICC</name>
<dbReference type="RefSeq" id="WP_241056762.1">
    <property type="nucleotide sequence ID" value="NZ_JAKZBV010000003.1"/>
</dbReference>
<organism evidence="1 2">
    <name type="scientific">Sinomonas terrae</name>
    <dbReference type="NCBI Taxonomy" id="2908838"/>
    <lineage>
        <taxon>Bacteria</taxon>
        <taxon>Bacillati</taxon>
        <taxon>Actinomycetota</taxon>
        <taxon>Actinomycetes</taxon>
        <taxon>Micrococcales</taxon>
        <taxon>Micrococcaceae</taxon>
        <taxon>Sinomonas</taxon>
    </lineage>
</organism>
<keyword evidence="2" id="KW-1185">Reference proteome</keyword>
<evidence type="ECO:0000313" key="1">
    <source>
        <dbReference type="EMBL" id="MCH6472581.1"/>
    </source>
</evidence>
<reference evidence="1 2" key="1">
    <citation type="submission" date="2022-03" db="EMBL/GenBank/DDBJ databases">
        <title>Sinomonas sp. isolated from a soil.</title>
        <authorList>
            <person name="Han J."/>
            <person name="Kim D.-U."/>
        </authorList>
    </citation>
    <scope>NUCLEOTIDE SEQUENCE [LARGE SCALE GENOMIC DNA]</scope>
    <source>
        <strain evidence="1 2">5-5</strain>
    </source>
</reference>
<protein>
    <submittedName>
        <fullName evidence="1">Uncharacterized protein</fullName>
    </submittedName>
</protein>
<proteinExistence type="predicted"/>
<sequence length="144" mass="16443">MLKTHNALQESYAERELARLHLLRGVSEASKQKESQTAIARDAGISQPEVHRILRKISDFPKMLERTPREVILLWVTGRISHDELMGELLSWPYTFSVDAEPANPLGQYSSGTWEQVTEAMLRGLLGEEDYRRLVERVRPDTAA</sequence>
<dbReference type="EMBL" id="JAKZBV010000003">
    <property type="protein sequence ID" value="MCH6472581.1"/>
    <property type="molecule type" value="Genomic_DNA"/>
</dbReference>
<gene>
    <name evidence="1" type="ORF">L0M17_21910</name>
</gene>
<evidence type="ECO:0000313" key="2">
    <source>
        <dbReference type="Proteomes" id="UP001202922"/>
    </source>
</evidence>
<accession>A0ABS9U7A2</accession>
<dbReference type="Proteomes" id="UP001202922">
    <property type="component" value="Unassembled WGS sequence"/>
</dbReference>